<dbReference type="PANTHER" id="PTHR36057">
    <property type="match status" value="1"/>
</dbReference>
<feature type="signal peptide" evidence="1">
    <location>
        <begin position="1"/>
        <end position="23"/>
    </location>
</feature>
<dbReference type="InterPro" id="IPR036249">
    <property type="entry name" value="Thioredoxin-like_sf"/>
</dbReference>
<keyword evidence="1" id="KW-0732">Signal</keyword>
<feature type="chain" id="PRO_5037466310" evidence="1">
    <location>
        <begin position="24"/>
        <end position="236"/>
    </location>
</feature>
<protein>
    <submittedName>
        <fullName evidence="2">DUF1223 domain-containing protein</fullName>
    </submittedName>
</protein>
<accession>A0A963Z5X2</accession>
<dbReference type="RefSeq" id="WP_227310132.1">
    <property type="nucleotide sequence ID" value="NZ_JAESVA010000013.1"/>
</dbReference>
<name>A0A963Z5X2_9PROT</name>
<organism evidence="2 3">
    <name type="scientific">Acidisoma cellulosilyticum</name>
    <dbReference type="NCBI Taxonomy" id="2802395"/>
    <lineage>
        <taxon>Bacteria</taxon>
        <taxon>Pseudomonadati</taxon>
        <taxon>Pseudomonadota</taxon>
        <taxon>Alphaproteobacteria</taxon>
        <taxon>Acetobacterales</taxon>
        <taxon>Acidocellaceae</taxon>
        <taxon>Acidisoma</taxon>
    </lineage>
</organism>
<reference evidence="2 3" key="1">
    <citation type="journal article" date="2021" name="Microorganisms">
        <title>Acidisoma silvae sp. nov. and Acidisomacellulosilytica sp. nov., Two Acidophilic Bacteria Isolated from Decaying Wood, Hydrolyzing Cellulose and Producing Poly-3-hydroxybutyrate.</title>
        <authorList>
            <person name="Mieszkin S."/>
            <person name="Pouder E."/>
            <person name="Uroz S."/>
            <person name="Simon-Colin C."/>
            <person name="Alain K."/>
        </authorList>
    </citation>
    <scope>NUCLEOTIDE SEQUENCE [LARGE SCALE GENOMIC DNA]</scope>
    <source>
        <strain evidence="2 3">HW T5.17</strain>
    </source>
</reference>
<dbReference type="InterPro" id="IPR010634">
    <property type="entry name" value="DUF1223"/>
</dbReference>
<evidence type="ECO:0000256" key="1">
    <source>
        <dbReference type="SAM" id="SignalP"/>
    </source>
</evidence>
<dbReference type="AlphaFoldDB" id="A0A963Z5X2"/>
<comment type="caution">
    <text evidence="2">The sequence shown here is derived from an EMBL/GenBank/DDBJ whole genome shotgun (WGS) entry which is preliminary data.</text>
</comment>
<dbReference type="PANTHER" id="PTHR36057:SF1">
    <property type="entry name" value="LIPOPROTEIN LIPID ATTACHMENT SITE-LIKE PROTEIN, PUTATIVE (DUF1223)-RELATED"/>
    <property type="match status" value="1"/>
</dbReference>
<keyword evidence="3" id="KW-1185">Reference proteome</keyword>
<dbReference type="Proteomes" id="UP000721844">
    <property type="component" value="Unassembled WGS sequence"/>
</dbReference>
<evidence type="ECO:0000313" key="2">
    <source>
        <dbReference type="EMBL" id="MCB8883480.1"/>
    </source>
</evidence>
<sequence>MRAITALMLGAAGLALSALPAKAADNPLVLELFTSQGCSSCPPADAYMAELKRSRPDLLLLDFHVDYWDRLGWHDPFSLGRATERQEFYASALHTEVYTPQLVIGGSEQAIGSARADVQTAIGAAQADRQAAAPVAVSLSARGTQVQVTVGPGQGSAAIWLVGFDDSHRTAIGRGENDGLTETEVDIVRSIQNLGAWTGQPAQVTIQRPRGERIAVLVQRADGLILSAATLPASGS</sequence>
<proteinExistence type="predicted"/>
<dbReference type="SUPFAM" id="SSF52833">
    <property type="entry name" value="Thioredoxin-like"/>
    <property type="match status" value="1"/>
</dbReference>
<gene>
    <name evidence="2" type="ORF">ACELLULO517_24745</name>
</gene>
<dbReference type="EMBL" id="JAESVA010000013">
    <property type="protein sequence ID" value="MCB8883480.1"/>
    <property type="molecule type" value="Genomic_DNA"/>
</dbReference>
<evidence type="ECO:0000313" key="3">
    <source>
        <dbReference type="Proteomes" id="UP000721844"/>
    </source>
</evidence>
<dbReference type="Pfam" id="PF06764">
    <property type="entry name" value="DUF1223"/>
    <property type="match status" value="1"/>
</dbReference>